<protein>
    <submittedName>
        <fullName evidence="11">Uncharacterized protein</fullName>
    </submittedName>
</protein>
<dbReference type="GO" id="GO:0008076">
    <property type="term" value="C:voltage-gated potassium channel complex"/>
    <property type="evidence" value="ECO:0007669"/>
    <property type="project" value="TreeGrafter"/>
</dbReference>
<keyword evidence="12" id="KW-1185">Reference proteome</keyword>
<evidence type="ECO:0000313" key="12">
    <source>
        <dbReference type="Proteomes" id="UP001159641"/>
    </source>
</evidence>
<proteinExistence type="inferred from homology"/>
<evidence type="ECO:0000256" key="2">
    <source>
        <dbReference type="ARBA" id="ARBA00006150"/>
    </source>
</evidence>
<keyword evidence="4" id="KW-0812">Transmembrane</keyword>
<organism evidence="11 12">
    <name type="scientific">Eschrichtius robustus</name>
    <name type="common">California gray whale</name>
    <name type="synonym">Eschrichtius gibbosus</name>
    <dbReference type="NCBI Taxonomy" id="9764"/>
    <lineage>
        <taxon>Eukaryota</taxon>
        <taxon>Metazoa</taxon>
        <taxon>Chordata</taxon>
        <taxon>Craniata</taxon>
        <taxon>Vertebrata</taxon>
        <taxon>Euteleostomi</taxon>
        <taxon>Mammalia</taxon>
        <taxon>Eutheria</taxon>
        <taxon>Laurasiatheria</taxon>
        <taxon>Artiodactyla</taxon>
        <taxon>Whippomorpha</taxon>
        <taxon>Cetacea</taxon>
        <taxon>Mysticeti</taxon>
        <taxon>Eschrichtiidae</taxon>
        <taxon>Eschrichtius</taxon>
    </lineage>
</organism>
<sequence>MAAGALPPRRLLPPEKKPLMGEQEAPLTPPPGPHRRSAECGRHARISSLALRRPEMAKVAHRVSTLEGQQLLIIHATADEKIHFQHTAELITQLIKGKANYSLQVQCCTPALPHTCLSTEEELSGSATAPSPPPPSPADEQRRGSSRTPMLAEEGPLSHTDECSLGFTSLPPGEHTSAKYWLDVPEPSVAKRSQQGAGRYPPQVPLDTVQARRVSQILDELVKIYPDESHYFSSAPLRQHLYRALISFFVECFRIQDKLPAVAAKEDEEED</sequence>
<evidence type="ECO:0000313" key="11">
    <source>
        <dbReference type="EMBL" id="KAJ8775839.1"/>
    </source>
</evidence>
<gene>
    <name evidence="11" type="ORF">J1605_016066</name>
</gene>
<dbReference type="AlphaFoldDB" id="A0AB34G8L9"/>
<evidence type="ECO:0000256" key="8">
    <source>
        <dbReference type="ARBA" id="ARBA00023157"/>
    </source>
</evidence>
<keyword evidence="5" id="KW-0735">Signal-anchor</keyword>
<dbReference type="EMBL" id="JAIQCJ010002567">
    <property type="protein sequence ID" value="KAJ8775839.1"/>
    <property type="molecule type" value="Genomic_DNA"/>
</dbReference>
<evidence type="ECO:0000256" key="1">
    <source>
        <dbReference type="ARBA" id="ARBA00004401"/>
    </source>
</evidence>
<keyword evidence="9" id="KW-0325">Glycoprotein</keyword>
<feature type="region of interest" description="Disordered" evidence="10">
    <location>
        <begin position="119"/>
        <end position="168"/>
    </location>
</feature>
<evidence type="ECO:0000256" key="10">
    <source>
        <dbReference type="SAM" id="MobiDB-lite"/>
    </source>
</evidence>
<evidence type="ECO:0000256" key="6">
    <source>
        <dbReference type="ARBA" id="ARBA00022989"/>
    </source>
</evidence>
<comment type="caution">
    <text evidence="11">The sequence shown here is derived from an EMBL/GenBank/DDBJ whole genome shotgun (WGS) entry which is preliminary data.</text>
</comment>
<dbReference type="Proteomes" id="UP001159641">
    <property type="component" value="Unassembled WGS sequence"/>
</dbReference>
<dbReference type="PANTHER" id="PTHR11731:SF20">
    <property type="entry name" value="DIPEPTIDYL AMINOPEPTIDASE-LIKE PROTEIN 6"/>
    <property type="match status" value="1"/>
</dbReference>
<accession>A0AB34G8L9</accession>
<keyword evidence="6" id="KW-1133">Transmembrane helix</keyword>
<dbReference type="InterPro" id="IPR050278">
    <property type="entry name" value="Serine_Prot_S9B/DPPIV"/>
</dbReference>
<keyword evidence="8" id="KW-1015">Disulfide bond</keyword>
<feature type="region of interest" description="Disordered" evidence="10">
    <location>
        <begin position="1"/>
        <end position="40"/>
    </location>
</feature>
<dbReference type="GO" id="GO:0015459">
    <property type="term" value="F:potassium channel regulator activity"/>
    <property type="evidence" value="ECO:0007669"/>
    <property type="project" value="TreeGrafter"/>
</dbReference>
<evidence type="ECO:0000256" key="7">
    <source>
        <dbReference type="ARBA" id="ARBA00023136"/>
    </source>
</evidence>
<dbReference type="GO" id="GO:1901379">
    <property type="term" value="P:regulation of potassium ion transmembrane transport"/>
    <property type="evidence" value="ECO:0007669"/>
    <property type="project" value="TreeGrafter"/>
</dbReference>
<dbReference type="PANTHER" id="PTHR11731">
    <property type="entry name" value="PROTEASE FAMILY S9B,C DIPEPTIDYL-PEPTIDASE IV-RELATED"/>
    <property type="match status" value="1"/>
</dbReference>
<keyword evidence="7" id="KW-0472">Membrane</keyword>
<evidence type="ECO:0000256" key="4">
    <source>
        <dbReference type="ARBA" id="ARBA00022692"/>
    </source>
</evidence>
<comment type="similarity">
    <text evidence="2">Belongs to the peptidase S9B family.</text>
</comment>
<reference evidence="11 12" key="1">
    <citation type="submission" date="2022-11" db="EMBL/GenBank/DDBJ databases">
        <title>Whole genome sequence of Eschrichtius robustus ER-17-0199.</title>
        <authorList>
            <person name="Bruniche-Olsen A."/>
            <person name="Black A.N."/>
            <person name="Fields C.J."/>
            <person name="Walden K."/>
            <person name="Dewoody J.A."/>
        </authorList>
    </citation>
    <scope>NUCLEOTIDE SEQUENCE [LARGE SCALE GENOMIC DNA]</scope>
    <source>
        <strain evidence="11">ER-17-0199</strain>
        <tissue evidence="11">Blubber</tissue>
    </source>
</reference>
<evidence type="ECO:0000256" key="5">
    <source>
        <dbReference type="ARBA" id="ARBA00022968"/>
    </source>
</evidence>
<comment type="subcellular location">
    <subcellularLocation>
        <location evidence="1">Cell membrane</location>
        <topology evidence="1">Single-pass type II membrane protein</topology>
    </subcellularLocation>
</comment>
<keyword evidence="3" id="KW-1003">Cell membrane</keyword>
<name>A0AB34G8L9_ESCRO</name>
<evidence type="ECO:0000256" key="9">
    <source>
        <dbReference type="ARBA" id="ARBA00023180"/>
    </source>
</evidence>
<evidence type="ECO:0000256" key="3">
    <source>
        <dbReference type="ARBA" id="ARBA00022475"/>
    </source>
</evidence>